<dbReference type="EMBL" id="MU855359">
    <property type="protein sequence ID" value="KAK3905414.1"/>
    <property type="molecule type" value="Genomic_DNA"/>
</dbReference>
<evidence type="ECO:0000259" key="1">
    <source>
        <dbReference type="Pfam" id="PF06985"/>
    </source>
</evidence>
<dbReference type="PANTHER" id="PTHR33112">
    <property type="entry name" value="DOMAIN PROTEIN, PUTATIVE-RELATED"/>
    <property type="match status" value="1"/>
</dbReference>
<reference evidence="2" key="1">
    <citation type="journal article" date="2023" name="Mol. Phylogenet. Evol.">
        <title>Genome-scale phylogeny and comparative genomics of the fungal order Sordariales.</title>
        <authorList>
            <person name="Hensen N."/>
            <person name="Bonometti L."/>
            <person name="Westerberg I."/>
            <person name="Brannstrom I.O."/>
            <person name="Guillou S."/>
            <person name="Cros-Aarteil S."/>
            <person name="Calhoun S."/>
            <person name="Haridas S."/>
            <person name="Kuo A."/>
            <person name="Mondo S."/>
            <person name="Pangilinan J."/>
            <person name="Riley R."/>
            <person name="LaButti K."/>
            <person name="Andreopoulos B."/>
            <person name="Lipzen A."/>
            <person name="Chen C."/>
            <person name="Yan M."/>
            <person name="Daum C."/>
            <person name="Ng V."/>
            <person name="Clum A."/>
            <person name="Steindorff A."/>
            <person name="Ohm R.A."/>
            <person name="Martin F."/>
            <person name="Silar P."/>
            <person name="Natvig D.O."/>
            <person name="Lalanne C."/>
            <person name="Gautier V."/>
            <person name="Ament-Velasquez S.L."/>
            <person name="Kruys A."/>
            <person name="Hutchinson M.I."/>
            <person name="Powell A.J."/>
            <person name="Barry K."/>
            <person name="Miller A.N."/>
            <person name="Grigoriev I.V."/>
            <person name="Debuchy R."/>
            <person name="Gladieux P."/>
            <person name="Hiltunen Thoren M."/>
            <person name="Johannesson H."/>
        </authorList>
    </citation>
    <scope>NUCLEOTIDE SEQUENCE</scope>
    <source>
        <strain evidence="2">CBS 103.79</strain>
    </source>
</reference>
<dbReference type="Proteomes" id="UP001303889">
    <property type="component" value="Unassembled WGS sequence"/>
</dbReference>
<dbReference type="AlphaFoldDB" id="A0AAN6MS00"/>
<gene>
    <name evidence="2" type="ORF">C8A05DRAFT_30757</name>
</gene>
<dbReference type="PANTHER" id="PTHR33112:SF13">
    <property type="entry name" value="HETEROKARYON INCOMPATIBILITY DOMAIN-CONTAINING PROTEIN"/>
    <property type="match status" value="1"/>
</dbReference>
<evidence type="ECO:0000313" key="3">
    <source>
        <dbReference type="Proteomes" id="UP001303889"/>
    </source>
</evidence>
<comment type="caution">
    <text evidence="2">The sequence shown here is derived from an EMBL/GenBank/DDBJ whole genome shotgun (WGS) entry which is preliminary data.</text>
</comment>
<dbReference type="InterPro" id="IPR010730">
    <property type="entry name" value="HET"/>
</dbReference>
<reference evidence="2" key="2">
    <citation type="submission" date="2023-05" db="EMBL/GenBank/DDBJ databases">
        <authorList>
            <consortium name="Lawrence Berkeley National Laboratory"/>
            <person name="Steindorff A."/>
            <person name="Hensen N."/>
            <person name="Bonometti L."/>
            <person name="Westerberg I."/>
            <person name="Brannstrom I.O."/>
            <person name="Guillou S."/>
            <person name="Cros-Aarteil S."/>
            <person name="Calhoun S."/>
            <person name="Haridas S."/>
            <person name="Kuo A."/>
            <person name="Mondo S."/>
            <person name="Pangilinan J."/>
            <person name="Riley R."/>
            <person name="Labutti K."/>
            <person name="Andreopoulos B."/>
            <person name="Lipzen A."/>
            <person name="Chen C."/>
            <person name="Yanf M."/>
            <person name="Daum C."/>
            <person name="Ng V."/>
            <person name="Clum A."/>
            <person name="Ohm R."/>
            <person name="Martin F."/>
            <person name="Silar P."/>
            <person name="Natvig D."/>
            <person name="Lalanne C."/>
            <person name="Gautier V."/>
            <person name="Ament-Velasquez S.L."/>
            <person name="Kruys A."/>
            <person name="Hutchinson M.I."/>
            <person name="Powell A.J."/>
            <person name="Barry K."/>
            <person name="Miller A.N."/>
            <person name="Grigoriev I.V."/>
            <person name="Debuchy R."/>
            <person name="Gladieux P."/>
            <person name="Thoren M.H."/>
            <person name="Johannesson H."/>
        </authorList>
    </citation>
    <scope>NUCLEOTIDE SEQUENCE</scope>
    <source>
        <strain evidence="2">CBS 103.79</strain>
    </source>
</reference>
<protein>
    <submittedName>
        <fullName evidence="2">Heterokaryon incompatibility protein-domain-containing protein</fullName>
    </submittedName>
</protein>
<accession>A0AAN6MS00</accession>
<proteinExistence type="predicted"/>
<keyword evidence="3" id="KW-1185">Reference proteome</keyword>
<evidence type="ECO:0000313" key="2">
    <source>
        <dbReference type="EMBL" id="KAK3905414.1"/>
    </source>
</evidence>
<feature type="domain" description="Heterokaryon incompatibility" evidence="1">
    <location>
        <begin position="122"/>
        <end position="275"/>
    </location>
</feature>
<organism evidence="2 3">
    <name type="scientific">Staphylotrichum tortipilum</name>
    <dbReference type="NCBI Taxonomy" id="2831512"/>
    <lineage>
        <taxon>Eukaryota</taxon>
        <taxon>Fungi</taxon>
        <taxon>Dikarya</taxon>
        <taxon>Ascomycota</taxon>
        <taxon>Pezizomycotina</taxon>
        <taxon>Sordariomycetes</taxon>
        <taxon>Sordariomycetidae</taxon>
        <taxon>Sordariales</taxon>
        <taxon>Chaetomiaceae</taxon>
        <taxon>Staphylotrichum</taxon>
    </lineage>
</organism>
<name>A0AAN6MS00_9PEZI</name>
<dbReference type="Pfam" id="PF06985">
    <property type="entry name" value="HET"/>
    <property type="match status" value="1"/>
</dbReference>
<sequence>MGLITLLRGFKSDLRYKECGAELEDWSALYVHRTEAHRVDLTDSRYATDFLPNPEDGRDIIDEEIALSYGRDQLKSCEYVHFQKCVVPPHPLLPTRIIFVGDTDDEVRLVAQDPDDPTYAPYVCLSHCWGESQPLRTLTTNFSSHLKHIPWAQIPKTFQDAIRYARGLQLWYIWIDSLCIIQDSPQDWQTESAKMADIYQNARVTLAASASRNSRSGLYHPPGIPSIPYGTIHYDRVSIGIRRLPRHPVYRRTDKGIEANNASFPLFTRAWVFQERLLSPRIIHFGAHEMFWECAQDAVCVCDRHRNEMSDWELLENQALSTKLAITEKLGMRDASAEMLGALWRDLVEEYSQLRLTQSGDKLPAITGLAKVMEDRRWEEEYAAGVWTGAKMDLLWVARTETDYGNAGEEVTTYPRAGYRTTGWRAPSWSWASVDAEIVWALSSKAGQGTFDEKSVLGEFLFESEFLMGKLKDRLKGVHRGKHGKDGVPTLKLTGQIAPGKVYVDIPTRGRDTWLQIKTDEGGVVWSRLPTREEWTDKYNYVQIDDPEDVVKLRRRGSATLRVTCMRMAIGSRRSPYGHGLAESSEYTLILVETKPASRKYRRVGAAIRILSSRGYALFSDGWAPSLFMAGEEREESEKTTLFIV</sequence>